<keyword evidence="3" id="KW-1185">Reference proteome</keyword>
<sequence>MAEFRHETDRLILRDWRDGDADRFYALLNTPAVMRWLGGVQDRSVFDAAVARIEGYRRDYGHSFWIVERKDDGGHLAGEMLGFCGLKRSNVEGEKVFGMVEVGWRLREDAWGHGYAKEGALASLDLAFTRFAAQEVIALTVAGNTPSWGLMERLGMTRRADLDFTDPRYGAELNPTIVYAIDRETWAAQRQEQAG</sequence>
<dbReference type="SUPFAM" id="SSF55729">
    <property type="entry name" value="Acyl-CoA N-acyltransferases (Nat)"/>
    <property type="match status" value="1"/>
</dbReference>
<reference evidence="2 3" key="1">
    <citation type="submission" date="2019-08" db="EMBL/GenBank/DDBJ databases">
        <title>Sphingorhabdus soil sp. nov., isolated from arctic soil.</title>
        <authorList>
            <person name="Liu Y."/>
        </authorList>
    </citation>
    <scope>NUCLEOTIDE SEQUENCE [LARGE SCALE GENOMIC DNA]</scope>
    <source>
        <strain evidence="2 3">D-2Q-5-6</strain>
    </source>
</reference>
<name>A0A5C6U4B3_9SPHN</name>
<dbReference type="AlphaFoldDB" id="A0A5C6U4B3"/>
<feature type="domain" description="N-acetyltransferase" evidence="1">
    <location>
        <begin position="11"/>
        <end position="184"/>
    </location>
</feature>
<evidence type="ECO:0000313" key="2">
    <source>
        <dbReference type="EMBL" id="TXC67813.1"/>
    </source>
</evidence>
<accession>A0A5C6U4B3</accession>
<dbReference type="Gene3D" id="3.40.630.30">
    <property type="match status" value="1"/>
</dbReference>
<dbReference type="InterPro" id="IPR000182">
    <property type="entry name" value="GNAT_dom"/>
</dbReference>
<evidence type="ECO:0000313" key="3">
    <source>
        <dbReference type="Proteomes" id="UP000321129"/>
    </source>
</evidence>
<organism evidence="2 3">
    <name type="scientific">Flavisphingopyxis soli</name>
    <dbReference type="NCBI Taxonomy" id="2601267"/>
    <lineage>
        <taxon>Bacteria</taxon>
        <taxon>Pseudomonadati</taxon>
        <taxon>Pseudomonadota</taxon>
        <taxon>Alphaproteobacteria</taxon>
        <taxon>Sphingomonadales</taxon>
        <taxon>Sphingopyxidaceae</taxon>
        <taxon>Flavisphingopyxis</taxon>
    </lineage>
</organism>
<dbReference type="Pfam" id="PF13302">
    <property type="entry name" value="Acetyltransf_3"/>
    <property type="match status" value="1"/>
</dbReference>
<dbReference type="PROSITE" id="PS51186">
    <property type="entry name" value="GNAT"/>
    <property type="match status" value="1"/>
</dbReference>
<gene>
    <name evidence="2" type="ORF">FSZ31_12670</name>
</gene>
<dbReference type="PANTHER" id="PTHR43792:SF1">
    <property type="entry name" value="N-ACETYLTRANSFERASE DOMAIN-CONTAINING PROTEIN"/>
    <property type="match status" value="1"/>
</dbReference>
<evidence type="ECO:0000259" key="1">
    <source>
        <dbReference type="PROSITE" id="PS51186"/>
    </source>
</evidence>
<keyword evidence="2" id="KW-0808">Transferase</keyword>
<dbReference type="PANTHER" id="PTHR43792">
    <property type="entry name" value="GNAT FAMILY, PUTATIVE (AFU_ORTHOLOGUE AFUA_3G00765)-RELATED-RELATED"/>
    <property type="match status" value="1"/>
</dbReference>
<dbReference type="GO" id="GO:0016747">
    <property type="term" value="F:acyltransferase activity, transferring groups other than amino-acyl groups"/>
    <property type="evidence" value="ECO:0007669"/>
    <property type="project" value="InterPro"/>
</dbReference>
<protein>
    <submittedName>
        <fullName evidence="2">GNAT family N-acetyltransferase</fullName>
    </submittedName>
</protein>
<dbReference type="InterPro" id="IPR051531">
    <property type="entry name" value="N-acetyltransferase"/>
</dbReference>
<dbReference type="InterPro" id="IPR016181">
    <property type="entry name" value="Acyl_CoA_acyltransferase"/>
</dbReference>
<comment type="caution">
    <text evidence="2">The sequence shown here is derived from an EMBL/GenBank/DDBJ whole genome shotgun (WGS) entry which is preliminary data.</text>
</comment>
<dbReference type="EMBL" id="VOPY01000004">
    <property type="protein sequence ID" value="TXC67813.1"/>
    <property type="molecule type" value="Genomic_DNA"/>
</dbReference>
<proteinExistence type="predicted"/>
<dbReference type="Proteomes" id="UP000321129">
    <property type="component" value="Unassembled WGS sequence"/>
</dbReference>
<dbReference type="RefSeq" id="WP_147123773.1">
    <property type="nucleotide sequence ID" value="NZ_VOPY01000004.1"/>
</dbReference>
<dbReference type="OrthoDB" id="6293260at2"/>